<evidence type="ECO:0000259" key="1">
    <source>
        <dbReference type="PROSITE" id="PS51186"/>
    </source>
</evidence>
<dbReference type="EMBL" id="RKKU01000008">
    <property type="protein sequence ID" value="ROZ85240.1"/>
    <property type="molecule type" value="Genomic_DNA"/>
</dbReference>
<dbReference type="PROSITE" id="PS51186">
    <property type="entry name" value="GNAT"/>
    <property type="match status" value="1"/>
</dbReference>
<dbReference type="CDD" id="cd04301">
    <property type="entry name" value="NAT_SF"/>
    <property type="match status" value="1"/>
</dbReference>
<dbReference type="InterPro" id="IPR057691">
    <property type="entry name" value="DUF7931"/>
</dbReference>
<dbReference type="PANTHER" id="PTHR13355">
    <property type="entry name" value="GLUCOSAMINE 6-PHOSPHATE N-ACETYLTRANSFERASE"/>
    <property type="match status" value="1"/>
</dbReference>
<organism evidence="2 3">
    <name type="scientific">Pseudomonas neustonica</name>
    <dbReference type="NCBI Taxonomy" id="2487346"/>
    <lineage>
        <taxon>Bacteria</taxon>
        <taxon>Pseudomonadati</taxon>
        <taxon>Pseudomonadota</taxon>
        <taxon>Gammaproteobacteria</taxon>
        <taxon>Pseudomonadales</taxon>
        <taxon>Pseudomonadaceae</taxon>
        <taxon>Pseudomonas</taxon>
    </lineage>
</organism>
<evidence type="ECO:0000313" key="3">
    <source>
        <dbReference type="Proteomes" id="UP000275199"/>
    </source>
</evidence>
<proteinExistence type="predicted"/>
<dbReference type="InterPro" id="IPR016181">
    <property type="entry name" value="Acyl_CoA_acyltransferase"/>
</dbReference>
<evidence type="ECO:0000313" key="2">
    <source>
        <dbReference type="EMBL" id="ROZ85240.1"/>
    </source>
</evidence>
<sequence>MNEIHITTVDWVNGKALRDIRQQVFIDEQQVPADLEWDTQDESATHFLLYYQAQPAATARLLSDGHIGRVAVLAHYRGLGLGAAIMRHVMEYAQTSGMRELILSAQVHAAAFYRKLGFVCCSEEYEDAGIAHQDMCWQASDQLSAVATVELADIEFQSPGRFDISNPEFNRETVQPLAEGDAELHSVSGAIACEQVTTLVDQCRRRLRIYSPEQARWLFNQRGFIQACERLIARDPKTRIQILLQYVDKEFLQGRTLLSLVHRFPSLCEIRCQHPDLTKNKYVQMTTDSQGFFMLPDCRVREGFVRQYTPDQVKRWSSQFDELWASSQSDPAIRRFLL</sequence>
<dbReference type="Pfam" id="PF25559">
    <property type="entry name" value="DUF7931"/>
    <property type="match status" value="1"/>
</dbReference>
<accession>A0ABX9XIM2</accession>
<name>A0ABX9XIM2_9PSED</name>
<keyword evidence="3" id="KW-1185">Reference proteome</keyword>
<dbReference type="InterPro" id="IPR039143">
    <property type="entry name" value="GNPNAT1-like"/>
</dbReference>
<feature type="domain" description="N-acetyltransferase" evidence="1">
    <location>
        <begin position="4"/>
        <end position="140"/>
    </location>
</feature>
<dbReference type="InterPro" id="IPR000182">
    <property type="entry name" value="GNAT_dom"/>
</dbReference>
<comment type="caution">
    <text evidence="2">The sequence shown here is derived from an EMBL/GenBank/DDBJ whole genome shotgun (WGS) entry which is preliminary data.</text>
</comment>
<dbReference type="RefSeq" id="WP_123889282.1">
    <property type="nucleotide sequence ID" value="NZ_RKKU01000008.1"/>
</dbReference>
<dbReference type="Gene3D" id="3.40.630.30">
    <property type="match status" value="1"/>
</dbReference>
<dbReference type="Proteomes" id="UP000275199">
    <property type="component" value="Unassembled WGS sequence"/>
</dbReference>
<reference evidence="2 3" key="1">
    <citation type="submission" date="2018-11" db="EMBL/GenBank/DDBJ databases">
        <authorList>
            <person name="Jang G.I."/>
            <person name="Hwang C.Y."/>
        </authorList>
    </citation>
    <scope>NUCLEOTIDE SEQUENCE [LARGE SCALE GENOMIC DNA]</scope>
    <source>
        <strain evidence="2 3">SSM26</strain>
    </source>
</reference>
<dbReference type="Pfam" id="PF13673">
    <property type="entry name" value="Acetyltransf_10"/>
    <property type="match status" value="1"/>
</dbReference>
<protein>
    <submittedName>
        <fullName evidence="2">GNAT family N-acetyltransferase</fullName>
    </submittedName>
</protein>
<gene>
    <name evidence="2" type="ORF">EF096_08955</name>
</gene>
<dbReference type="SUPFAM" id="SSF55729">
    <property type="entry name" value="Acyl-CoA N-acyltransferases (Nat)"/>
    <property type="match status" value="1"/>
</dbReference>
<dbReference type="PANTHER" id="PTHR13355:SF11">
    <property type="entry name" value="GLUCOSAMINE 6-PHOSPHATE N-ACETYLTRANSFERASE"/>
    <property type="match status" value="1"/>
</dbReference>